<dbReference type="SUPFAM" id="SSF54523">
    <property type="entry name" value="Pili subunits"/>
    <property type="match status" value="1"/>
</dbReference>
<evidence type="ECO:0000256" key="5">
    <source>
        <dbReference type="ARBA" id="ARBA00022519"/>
    </source>
</evidence>
<dbReference type="Proteomes" id="UP000287823">
    <property type="component" value="Unassembled WGS sequence"/>
</dbReference>
<dbReference type="Gene3D" id="3.30.1300.30">
    <property type="entry name" value="GSPII I/J protein-like"/>
    <property type="match status" value="1"/>
</dbReference>
<evidence type="ECO:0000256" key="4">
    <source>
        <dbReference type="ARBA" id="ARBA00022481"/>
    </source>
</evidence>
<dbReference type="PANTHER" id="PTHR38779">
    <property type="entry name" value="TYPE II SECRETION SYSTEM PROTEIN I-RELATED"/>
    <property type="match status" value="1"/>
</dbReference>
<dbReference type="AlphaFoldDB" id="A0A432WCE9"/>
<evidence type="ECO:0000256" key="6">
    <source>
        <dbReference type="ARBA" id="ARBA00022692"/>
    </source>
</evidence>
<name>A0A432WCE9_9GAMM</name>
<dbReference type="RefSeq" id="WP_126800045.1">
    <property type="nucleotide sequence ID" value="NZ_PIPO01000007.1"/>
</dbReference>
<keyword evidence="7" id="KW-1133">Transmembrane helix</keyword>
<dbReference type="NCBIfam" id="TIGR02532">
    <property type="entry name" value="IV_pilin_GFxxxE"/>
    <property type="match status" value="1"/>
</dbReference>
<gene>
    <name evidence="11" type="primary">gspI</name>
    <name evidence="11" type="ORF">CWE14_14620</name>
</gene>
<dbReference type="EMBL" id="PIPO01000007">
    <property type="protein sequence ID" value="RUO29685.1"/>
    <property type="molecule type" value="Genomic_DNA"/>
</dbReference>
<evidence type="ECO:0000256" key="3">
    <source>
        <dbReference type="ARBA" id="ARBA00022475"/>
    </source>
</evidence>
<evidence type="ECO:0000256" key="1">
    <source>
        <dbReference type="ARBA" id="ARBA00004377"/>
    </source>
</evidence>
<comment type="PTM">
    <text evidence="9">Cleaved by prepilin peptidase.</text>
</comment>
<keyword evidence="3" id="KW-1003">Cell membrane</keyword>
<dbReference type="GO" id="GO:0015628">
    <property type="term" value="P:protein secretion by the type II secretion system"/>
    <property type="evidence" value="ECO:0007669"/>
    <property type="project" value="UniProtKB-UniRule"/>
</dbReference>
<evidence type="ECO:0000313" key="11">
    <source>
        <dbReference type="EMBL" id="RUO29685.1"/>
    </source>
</evidence>
<sequence length="122" mass="13352">MRGKTSAGFTLIEVMLALSIFTLAALAALQVASGHIRNISLIEEHTLATMVASNRLAELHSLQQWPPQNGASGQVEMAGRNWFWEQQVVETVTDGLREVTIIVRTEEDGDESASLSGYLGRR</sequence>
<keyword evidence="4 9" id="KW-0488">Methylation</keyword>
<accession>A0A432WCE9</accession>
<dbReference type="InterPro" id="IPR003413">
    <property type="entry name" value="T2SS_GspI_C"/>
</dbReference>
<evidence type="ECO:0000256" key="2">
    <source>
        <dbReference type="ARBA" id="ARBA00008358"/>
    </source>
</evidence>
<dbReference type="PROSITE" id="PS00409">
    <property type="entry name" value="PROKAR_NTER_METHYL"/>
    <property type="match status" value="1"/>
</dbReference>
<keyword evidence="6" id="KW-0812">Transmembrane</keyword>
<comment type="similarity">
    <text evidence="2 9">Belongs to the GSP I family.</text>
</comment>
<feature type="domain" description="Type II secretion system protein GspI C-terminal" evidence="10">
    <location>
        <begin position="43"/>
        <end position="119"/>
    </location>
</feature>
<comment type="function">
    <text evidence="9">Component of the type II secretion system required for the energy-dependent secretion of extracellular factors such as proteases and toxins from the periplasm.</text>
</comment>
<comment type="subunit">
    <text evidence="9">Type II secretion is composed of four main components: the outer membrane complex, the inner membrane complex, the cytoplasmic secretion ATPase and the periplasm-spanning pseudopilus.</text>
</comment>
<evidence type="ECO:0000313" key="12">
    <source>
        <dbReference type="Proteomes" id="UP000287823"/>
    </source>
</evidence>
<protein>
    <recommendedName>
        <fullName evidence="9">Type II secretion system protein I</fullName>
        <shortName evidence="9">T2SS minor pseudopilin I</shortName>
    </recommendedName>
</protein>
<proteinExistence type="inferred from homology"/>
<dbReference type="Pfam" id="PF02501">
    <property type="entry name" value="T2SSI"/>
    <property type="match status" value="1"/>
</dbReference>
<evidence type="ECO:0000259" key="10">
    <source>
        <dbReference type="Pfam" id="PF02501"/>
    </source>
</evidence>
<dbReference type="InterPro" id="IPR010052">
    <property type="entry name" value="T2SS_protein-GspI"/>
</dbReference>
<dbReference type="PANTHER" id="PTHR38779:SF2">
    <property type="entry name" value="TYPE II SECRETION SYSTEM PROTEIN I-RELATED"/>
    <property type="match status" value="1"/>
</dbReference>
<keyword evidence="8" id="KW-0472">Membrane</keyword>
<comment type="subcellular location">
    <subcellularLocation>
        <location evidence="1 9">Cell inner membrane</location>
        <topology evidence="1 9">Single-pass membrane protein</topology>
    </subcellularLocation>
</comment>
<evidence type="ECO:0000256" key="9">
    <source>
        <dbReference type="RuleBase" id="RU368030"/>
    </source>
</evidence>
<dbReference type="GO" id="GO:0005886">
    <property type="term" value="C:plasma membrane"/>
    <property type="evidence" value="ECO:0007669"/>
    <property type="project" value="UniProtKB-SubCell"/>
</dbReference>
<keyword evidence="5 9" id="KW-0997">Cell inner membrane</keyword>
<evidence type="ECO:0000256" key="8">
    <source>
        <dbReference type="ARBA" id="ARBA00023136"/>
    </source>
</evidence>
<dbReference type="InterPro" id="IPR045584">
    <property type="entry name" value="Pilin-like"/>
</dbReference>
<keyword evidence="12" id="KW-1185">Reference proteome</keyword>
<reference evidence="11 12" key="1">
    <citation type="journal article" date="2011" name="Front. Microbiol.">
        <title>Genomic signatures of strain selection and enhancement in Bacillus atrophaeus var. globigii, a historical biowarfare simulant.</title>
        <authorList>
            <person name="Gibbons H.S."/>
            <person name="Broomall S.M."/>
            <person name="McNew L.A."/>
            <person name="Daligault H."/>
            <person name="Chapman C."/>
            <person name="Bruce D."/>
            <person name="Karavis M."/>
            <person name="Krepps M."/>
            <person name="McGregor P.A."/>
            <person name="Hong C."/>
            <person name="Park K.H."/>
            <person name="Akmal A."/>
            <person name="Feldman A."/>
            <person name="Lin J.S."/>
            <person name="Chang W.E."/>
            <person name="Higgs B.W."/>
            <person name="Demirev P."/>
            <person name="Lindquist J."/>
            <person name="Liem A."/>
            <person name="Fochler E."/>
            <person name="Read T.D."/>
            <person name="Tapia R."/>
            <person name="Johnson S."/>
            <person name="Bishop-Lilly K.A."/>
            <person name="Detter C."/>
            <person name="Han C."/>
            <person name="Sozhamannan S."/>
            <person name="Rosenzweig C.N."/>
            <person name="Skowronski E.W."/>
        </authorList>
    </citation>
    <scope>NUCLEOTIDE SEQUENCE [LARGE SCALE GENOMIC DNA]</scope>
    <source>
        <strain evidence="11 12">Y4G10-17</strain>
    </source>
</reference>
<comment type="caution">
    <text evidence="11">The sequence shown here is derived from an EMBL/GenBank/DDBJ whole genome shotgun (WGS) entry which is preliminary data.</text>
</comment>
<organism evidence="11 12">
    <name type="scientific">Aliidiomarina soli</name>
    <dbReference type="NCBI Taxonomy" id="1928574"/>
    <lineage>
        <taxon>Bacteria</taxon>
        <taxon>Pseudomonadati</taxon>
        <taxon>Pseudomonadota</taxon>
        <taxon>Gammaproteobacteria</taxon>
        <taxon>Alteromonadales</taxon>
        <taxon>Idiomarinaceae</taxon>
        <taxon>Aliidiomarina</taxon>
    </lineage>
</organism>
<dbReference type="GO" id="GO:0015627">
    <property type="term" value="C:type II protein secretion system complex"/>
    <property type="evidence" value="ECO:0007669"/>
    <property type="project" value="UniProtKB-UniRule"/>
</dbReference>
<dbReference type="InterPro" id="IPR012902">
    <property type="entry name" value="N_methyl_site"/>
</dbReference>
<dbReference type="Pfam" id="PF07963">
    <property type="entry name" value="N_methyl"/>
    <property type="match status" value="1"/>
</dbReference>
<evidence type="ECO:0000256" key="7">
    <source>
        <dbReference type="ARBA" id="ARBA00022989"/>
    </source>
</evidence>
<dbReference type="NCBIfam" id="TIGR01707">
    <property type="entry name" value="gspI"/>
    <property type="match status" value="1"/>
</dbReference>